<dbReference type="Pfam" id="PF13188">
    <property type="entry name" value="PAS_8"/>
    <property type="match status" value="1"/>
</dbReference>
<dbReference type="Gene3D" id="3.30.450.20">
    <property type="entry name" value="PAS domain"/>
    <property type="match status" value="6"/>
</dbReference>
<dbReference type="Pfam" id="PF02518">
    <property type="entry name" value="HATPase_c"/>
    <property type="match status" value="1"/>
</dbReference>
<dbReference type="Pfam" id="PF13426">
    <property type="entry name" value="PAS_9"/>
    <property type="match status" value="1"/>
</dbReference>
<dbReference type="InterPro" id="IPR000700">
    <property type="entry name" value="PAS-assoc_C"/>
</dbReference>
<feature type="domain" description="PAS" evidence="15">
    <location>
        <begin position="739"/>
        <end position="787"/>
    </location>
</feature>
<keyword evidence="18" id="KW-1185">Reference proteome</keyword>
<dbReference type="Gene3D" id="1.10.287.130">
    <property type="match status" value="1"/>
</dbReference>
<evidence type="ECO:0000256" key="4">
    <source>
        <dbReference type="ARBA" id="ARBA00022679"/>
    </source>
</evidence>
<dbReference type="FunFam" id="1.10.287.130:FF:000002">
    <property type="entry name" value="Two-component osmosensing histidine kinase"/>
    <property type="match status" value="1"/>
</dbReference>
<keyword evidence="6 17" id="KW-0418">Kinase</keyword>
<dbReference type="PROSITE" id="PS50110">
    <property type="entry name" value="RESPONSE_REGULATORY"/>
    <property type="match status" value="2"/>
</dbReference>
<dbReference type="PROSITE" id="PS50113">
    <property type="entry name" value="PAC"/>
    <property type="match status" value="3"/>
</dbReference>
<dbReference type="CDD" id="cd00130">
    <property type="entry name" value="PAS"/>
    <property type="match status" value="2"/>
</dbReference>
<dbReference type="SUPFAM" id="SSF52172">
    <property type="entry name" value="CheY-like"/>
    <property type="match status" value="2"/>
</dbReference>
<dbReference type="Pfam" id="PF12860">
    <property type="entry name" value="PAS_7"/>
    <property type="match status" value="1"/>
</dbReference>
<feature type="modified residue" description="4-aspartylphosphate" evidence="11">
    <location>
        <position position="1348"/>
    </location>
</feature>
<dbReference type="RefSeq" id="WP_097572050.1">
    <property type="nucleotide sequence ID" value="NZ_NWQG01000017.1"/>
</dbReference>
<dbReference type="InterPro" id="IPR003661">
    <property type="entry name" value="HisK_dim/P_dom"/>
</dbReference>
<keyword evidence="5" id="KW-0547">Nucleotide-binding</keyword>
<sequence length="1428" mass="157322">MAEVEGPVRGKRKPRKTATRGRSAPSSGEHKASAKALRELVEADWIWETDAELRFSWLSEGFQTATGIDPASVLGRFCFNFLEQVLVGNRNAANHLEDLRAHRPFRDFVFELKRGRGDCRWVCISAFPRFDSEKKFAGYRGIGRNVTALAAAFEELRRTREQSAVSTDGESEQILSDVARTVATVLMDDGPYTLAPSQARPGSSGTSESEAAAEPFATLRIMVDSMPIGIVLLDAELRVEMINQAFYELWKVDPRRAGVGSSFRDVMEASRNVDPNGSDEEAWQKHIAGRETEIRAGMVGSRQLPRTDGRTLVSSIASLADGRRLISYVDVTDIKDREAELAEALEKSRLAEAVINNVKDPIFVKDDKLRFVFVNEAFAALYGQRPPAMLGKRGADFARPDAAAGFEESEKQVLASGQLYEVAEDFAFSGMRRSRIVRKNRVSMASGRNYVAGFIFDISDMKRRETEAEDARRQLATVLDSLPAAVIIYDRDDKFIFANRALRDTLPQLKPAWQPGCTFREALALGHSTGYFRLSGDPGLDKLYDSDPDRWLDGMLARYHLPSASFERLNPDGRWYQVLDIRTDDGTFIGVRVDISEIKSREKALHDSMRQIELFRHVLDELPVAAFIKAEDLSIEFVNKAWCAMTGIPKEDVIGRTDPQLFGAEDAEKYNRDDTEVVVTGSFKEIEEPVAHRDGSVRQMMTRKNRLVALDGSVHVVGSSTDITDVKARERALEQSMRENEVFRSLIDNVPVSIYAKRSDLSLFYVNKHWCDLTGFGMQEAIGKTDVEIFGTDGEAFMKGDLAVLRSGETREIEETITLADGHLRQQLARKSALIASDGSLYVIGSTIDITERKQREAELHEARQRAELADRAKSEFLANMSHEIRTPMNGVLGMAELLAKSNLDPKQTIFTDIIVKSGNALLTIINDILDFSKIDAGQLVLDPAPFNLREAIEDVATLVSARAKEKDLELIVRVEPGLDSLFVGDAGRIRQIVTNLLGNAVKFTDEGHVLVDVTGERTAVGTRLTISVTDTGIGIPTDKLKFVFEKFSQVDTSSTRRHEGTGLGLAITSRLVDLMGGEIGVDSAEGKGSTFWFTVTLPVAENQTGQRIMPVDVTGARVLIVDDNAVNRSILTEQMISWGFDSCAAESGDLGLDVLVTAAAYGVPVDCVVLDYQMPEMNGAEVARIMRNTAGLAETPIVMLTSVDQSLANTSLHDLGIDAQLIKPARSSVLLETLVATIQRRRHILTGAGAQPAGSGNHMSQSSPTQSPAAASSASEQALLEPPAVRLRASVDAGHRLDILVAEDNEVNQLVFTQILGETGYRFEIVDNGRKALDAVDRLDPRMILMDVSMPEMNGLEATAAIRRLEDESGRHVPIVGVTAHALKDDRERCLEAGMDDYLSKPISPRALLEKVERWLDADGVAQRNVG</sequence>
<dbReference type="Gene3D" id="3.40.50.2300">
    <property type="match status" value="2"/>
</dbReference>
<feature type="region of interest" description="Disordered" evidence="12">
    <location>
        <begin position="192"/>
        <end position="211"/>
    </location>
</feature>
<evidence type="ECO:0000256" key="7">
    <source>
        <dbReference type="ARBA" id="ARBA00022840"/>
    </source>
</evidence>
<evidence type="ECO:0000259" key="14">
    <source>
        <dbReference type="PROSITE" id="PS50110"/>
    </source>
</evidence>
<feature type="domain" description="PAC" evidence="16">
    <location>
        <begin position="106"/>
        <end position="158"/>
    </location>
</feature>
<dbReference type="GO" id="GO:0005524">
    <property type="term" value="F:ATP binding"/>
    <property type="evidence" value="ECO:0007669"/>
    <property type="project" value="UniProtKB-KW"/>
</dbReference>
<dbReference type="InterPro" id="IPR001789">
    <property type="entry name" value="Sig_transdc_resp-reg_receiver"/>
</dbReference>
<dbReference type="InterPro" id="IPR003594">
    <property type="entry name" value="HATPase_dom"/>
</dbReference>
<dbReference type="SMART" id="SM00387">
    <property type="entry name" value="HATPase_c"/>
    <property type="match status" value="1"/>
</dbReference>
<comment type="subunit">
    <text evidence="9">At low DSF concentrations, interacts with RpfF.</text>
</comment>
<evidence type="ECO:0000313" key="18">
    <source>
        <dbReference type="Proteomes" id="UP000219182"/>
    </source>
</evidence>
<feature type="compositionally biased region" description="Low complexity" evidence="12">
    <location>
        <begin position="1261"/>
        <end position="1278"/>
    </location>
</feature>
<dbReference type="NCBIfam" id="TIGR00229">
    <property type="entry name" value="sensory_box"/>
    <property type="match status" value="3"/>
</dbReference>
<evidence type="ECO:0000256" key="9">
    <source>
        <dbReference type="ARBA" id="ARBA00064003"/>
    </source>
</evidence>
<organism evidence="17 18">
    <name type="scientific">Mesorhizobium sanjuanii</name>
    <dbReference type="NCBI Taxonomy" id="2037900"/>
    <lineage>
        <taxon>Bacteria</taxon>
        <taxon>Pseudomonadati</taxon>
        <taxon>Pseudomonadota</taxon>
        <taxon>Alphaproteobacteria</taxon>
        <taxon>Hyphomicrobiales</taxon>
        <taxon>Phyllobacteriaceae</taxon>
        <taxon>Mesorhizobium</taxon>
    </lineage>
</organism>
<evidence type="ECO:0000256" key="2">
    <source>
        <dbReference type="ARBA" id="ARBA00012438"/>
    </source>
</evidence>
<feature type="region of interest" description="Disordered" evidence="12">
    <location>
        <begin position="1"/>
        <end position="33"/>
    </location>
</feature>
<evidence type="ECO:0000256" key="1">
    <source>
        <dbReference type="ARBA" id="ARBA00000085"/>
    </source>
</evidence>
<dbReference type="Pfam" id="PF08448">
    <property type="entry name" value="PAS_4"/>
    <property type="match status" value="3"/>
</dbReference>
<evidence type="ECO:0000256" key="3">
    <source>
        <dbReference type="ARBA" id="ARBA00022553"/>
    </source>
</evidence>
<evidence type="ECO:0000259" key="13">
    <source>
        <dbReference type="PROSITE" id="PS50109"/>
    </source>
</evidence>
<dbReference type="SMART" id="SM00448">
    <property type="entry name" value="REC"/>
    <property type="match status" value="2"/>
</dbReference>
<feature type="domain" description="PAS" evidence="15">
    <location>
        <begin position="347"/>
        <end position="417"/>
    </location>
</feature>
<dbReference type="EC" id="2.7.13.3" evidence="2"/>
<dbReference type="SMART" id="SM00388">
    <property type="entry name" value="HisKA"/>
    <property type="match status" value="1"/>
</dbReference>
<dbReference type="SUPFAM" id="SSF47384">
    <property type="entry name" value="Homodimeric domain of signal transducing histidine kinase"/>
    <property type="match status" value="1"/>
</dbReference>
<dbReference type="FunFam" id="3.30.565.10:FF:000010">
    <property type="entry name" value="Sensor histidine kinase RcsC"/>
    <property type="match status" value="1"/>
</dbReference>
<comment type="caution">
    <text evidence="17">The sequence shown here is derived from an EMBL/GenBank/DDBJ whole genome shotgun (WGS) entry which is preliminary data.</text>
</comment>
<keyword evidence="3 11" id="KW-0597">Phosphoprotein</keyword>
<dbReference type="InterPro" id="IPR013656">
    <property type="entry name" value="PAS_4"/>
</dbReference>
<evidence type="ECO:0000259" key="15">
    <source>
        <dbReference type="PROSITE" id="PS50112"/>
    </source>
</evidence>
<evidence type="ECO:0000256" key="6">
    <source>
        <dbReference type="ARBA" id="ARBA00022777"/>
    </source>
</evidence>
<evidence type="ECO:0000256" key="5">
    <source>
        <dbReference type="ARBA" id="ARBA00022741"/>
    </source>
</evidence>
<dbReference type="InterPro" id="IPR036097">
    <property type="entry name" value="HisK_dim/P_sf"/>
</dbReference>
<evidence type="ECO:0000259" key="16">
    <source>
        <dbReference type="PROSITE" id="PS50113"/>
    </source>
</evidence>
<evidence type="ECO:0000256" key="11">
    <source>
        <dbReference type="PROSITE-ProRule" id="PRU00169"/>
    </source>
</evidence>
<dbReference type="CDD" id="cd00082">
    <property type="entry name" value="HisKA"/>
    <property type="match status" value="1"/>
</dbReference>
<feature type="domain" description="Response regulatory" evidence="14">
    <location>
        <begin position="1299"/>
        <end position="1417"/>
    </location>
</feature>
<dbReference type="Pfam" id="PF00072">
    <property type="entry name" value="Response_reg"/>
    <property type="match status" value="2"/>
</dbReference>
<dbReference type="Proteomes" id="UP000219182">
    <property type="component" value="Unassembled WGS sequence"/>
</dbReference>
<feature type="domain" description="PAC" evidence="16">
    <location>
        <begin position="811"/>
        <end position="862"/>
    </location>
</feature>
<dbReference type="InterPro" id="IPR004358">
    <property type="entry name" value="Sig_transdc_His_kin-like_C"/>
</dbReference>
<protein>
    <recommendedName>
        <fullName evidence="10">Sensory/regulatory protein RpfC</fullName>
        <ecNumber evidence="2">2.7.13.3</ecNumber>
    </recommendedName>
</protein>
<evidence type="ECO:0000313" key="17">
    <source>
        <dbReference type="EMBL" id="PDQ22401.1"/>
    </source>
</evidence>
<dbReference type="PROSITE" id="PS50109">
    <property type="entry name" value="HIS_KIN"/>
    <property type="match status" value="1"/>
</dbReference>
<dbReference type="SMART" id="SM00086">
    <property type="entry name" value="PAC"/>
    <property type="match status" value="2"/>
</dbReference>
<name>A0A2A6FL81_9HYPH</name>
<dbReference type="CDD" id="cd17546">
    <property type="entry name" value="REC_hyHK_CKI1_RcsC-like"/>
    <property type="match status" value="2"/>
</dbReference>
<evidence type="ECO:0000256" key="12">
    <source>
        <dbReference type="SAM" id="MobiDB-lite"/>
    </source>
</evidence>
<feature type="compositionally biased region" description="Low complexity" evidence="12">
    <location>
        <begin position="202"/>
        <end position="211"/>
    </location>
</feature>
<dbReference type="InterPro" id="IPR005467">
    <property type="entry name" value="His_kinase_dom"/>
</dbReference>
<gene>
    <name evidence="17" type="ORF">CN311_03730</name>
</gene>
<dbReference type="Gene3D" id="3.30.565.10">
    <property type="entry name" value="Histidine kinase-like ATPase, C-terminal domain"/>
    <property type="match status" value="1"/>
</dbReference>
<dbReference type="InterPro" id="IPR011006">
    <property type="entry name" value="CheY-like_superfamily"/>
</dbReference>
<dbReference type="CDD" id="cd16922">
    <property type="entry name" value="HATPase_EvgS-ArcB-TorS-like"/>
    <property type="match status" value="1"/>
</dbReference>
<dbReference type="SUPFAM" id="SSF55785">
    <property type="entry name" value="PYP-like sensor domain (PAS domain)"/>
    <property type="match status" value="6"/>
</dbReference>
<dbReference type="PRINTS" id="PR00344">
    <property type="entry name" value="BCTRLSENSOR"/>
</dbReference>
<evidence type="ECO:0000256" key="8">
    <source>
        <dbReference type="ARBA" id="ARBA00023012"/>
    </source>
</evidence>
<dbReference type="Pfam" id="PF00512">
    <property type="entry name" value="HisKA"/>
    <property type="match status" value="1"/>
</dbReference>
<reference evidence="17 18" key="1">
    <citation type="submission" date="2017-09" db="EMBL/GenBank/DDBJ databases">
        <title>Mesorhizobum sanjuanii sp. nov. isolated from nodules of Lotus tenuis in saline-alkaline lowlands of Flooding Pampa.</title>
        <authorList>
            <person name="Sannazzaro A.I."/>
            <person name="Torres Tejerizo G.A."/>
            <person name="Fontana F."/>
            <person name="Cumpa Velazquez L.M."/>
            <person name="Hansen L."/>
            <person name="Pistorio M."/>
            <person name="Estrella M.J."/>
        </authorList>
    </citation>
    <scope>NUCLEOTIDE SEQUENCE [LARGE SCALE GENOMIC DNA]</scope>
    <source>
        <strain evidence="17 18">BSA136</strain>
    </source>
</reference>
<proteinExistence type="predicted"/>
<dbReference type="PANTHER" id="PTHR45339">
    <property type="entry name" value="HYBRID SIGNAL TRANSDUCTION HISTIDINE KINASE J"/>
    <property type="match status" value="1"/>
</dbReference>
<dbReference type="SMART" id="SM00091">
    <property type="entry name" value="PAS"/>
    <property type="match status" value="6"/>
</dbReference>
<keyword evidence="7" id="KW-0067">ATP-binding</keyword>
<dbReference type="InterPro" id="IPR001610">
    <property type="entry name" value="PAC"/>
</dbReference>
<keyword evidence="4" id="KW-0808">Transferase</keyword>
<dbReference type="PANTHER" id="PTHR45339:SF1">
    <property type="entry name" value="HYBRID SIGNAL TRANSDUCTION HISTIDINE KINASE J"/>
    <property type="match status" value="1"/>
</dbReference>
<dbReference type="SUPFAM" id="SSF55874">
    <property type="entry name" value="ATPase domain of HSP90 chaperone/DNA topoisomerase II/histidine kinase"/>
    <property type="match status" value="1"/>
</dbReference>
<dbReference type="PROSITE" id="PS50112">
    <property type="entry name" value="PAS"/>
    <property type="match status" value="3"/>
</dbReference>
<comment type="catalytic activity">
    <reaction evidence="1">
        <text>ATP + protein L-histidine = ADP + protein N-phospho-L-histidine.</text>
        <dbReference type="EC" id="2.7.13.3"/>
    </reaction>
</comment>
<feature type="domain" description="PAC" evidence="16">
    <location>
        <begin position="684"/>
        <end position="735"/>
    </location>
</feature>
<feature type="domain" description="Response regulatory" evidence="14">
    <location>
        <begin position="1118"/>
        <end position="1239"/>
    </location>
</feature>
<feature type="domain" description="Histidine kinase" evidence="13">
    <location>
        <begin position="880"/>
        <end position="1102"/>
    </location>
</feature>
<feature type="region of interest" description="Disordered" evidence="12">
    <location>
        <begin position="1249"/>
        <end position="1278"/>
    </location>
</feature>
<evidence type="ECO:0000256" key="10">
    <source>
        <dbReference type="ARBA" id="ARBA00068150"/>
    </source>
</evidence>
<dbReference type="InterPro" id="IPR035965">
    <property type="entry name" value="PAS-like_dom_sf"/>
</dbReference>
<feature type="compositionally biased region" description="Basic residues" evidence="12">
    <location>
        <begin position="9"/>
        <end position="19"/>
    </location>
</feature>
<dbReference type="InterPro" id="IPR036890">
    <property type="entry name" value="HATPase_C_sf"/>
</dbReference>
<dbReference type="GO" id="GO:0000155">
    <property type="term" value="F:phosphorelay sensor kinase activity"/>
    <property type="evidence" value="ECO:0007669"/>
    <property type="project" value="InterPro"/>
</dbReference>
<keyword evidence="8" id="KW-0902">Two-component regulatory system</keyword>
<dbReference type="EMBL" id="NWQG01000017">
    <property type="protein sequence ID" value="PDQ22401.1"/>
    <property type="molecule type" value="Genomic_DNA"/>
</dbReference>
<accession>A0A2A6FL81</accession>
<feature type="modified residue" description="4-aspartylphosphate" evidence="11">
    <location>
        <position position="1172"/>
    </location>
</feature>
<feature type="domain" description="PAS" evidence="15">
    <location>
        <begin position="611"/>
        <end position="682"/>
    </location>
</feature>
<dbReference type="InterPro" id="IPR000014">
    <property type="entry name" value="PAS"/>
</dbReference>